<evidence type="ECO:0000256" key="1">
    <source>
        <dbReference type="SAM" id="Phobius"/>
    </source>
</evidence>
<sequence length="82" mass="9591">MKDIYKNPILYYILVPIVVALWPLFVWGLYLPEADKKLEDNIKRCDKTDAIIEEILKLDRDRLEFADSKNNTAEFDYANAAP</sequence>
<proteinExistence type="predicted"/>
<keyword evidence="1" id="KW-1133">Transmembrane helix</keyword>
<protein>
    <submittedName>
        <fullName evidence="2">Uncharacterized protein</fullName>
    </submittedName>
</protein>
<accession>X1MNH8</accession>
<reference evidence="2" key="1">
    <citation type="journal article" date="2014" name="Front. Microbiol.">
        <title>High frequency of phylogenetically diverse reductive dehalogenase-homologous genes in deep subseafloor sedimentary metagenomes.</title>
        <authorList>
            <person name="Kawai M."/>
            <person name="Futagami T."/>
            <person name="Toyoda A."/>
            <person name="Takaki Y."/>
            <person name="Nishi S."/>
            <person name="Hori S."/>
            <person name="Arai W."/>
            <person name="Tsubouchi T."/>
            <person name="Morono Y."/>
            <person name="Uchiyama I."/>
            <person name="Ito T."/>
            <person name="Fujiyama A."/>
            <person name="Inagaki F."/>
            <person name="Takami H."/>
        </authorList>
    </citation>
    <scope>NUCLEOTIDE SEQUENCE</scope>
    <source>
        <strain evidence="2">Expedition CK06-06</strain>
    </source>
</reference>
<organism evidence="2">
    <name type="scientific">marine sediment metagenome</name>
    <dbReference type="NCBI Taxonomy" id="412755"/>
    <lineage>
        <taxon>unclassified sequences</taxon>
        <taxon>metagenomes</taxon>
        <taxon>ecological metagenomes</taxon>
    </lineage>
</organism>
<feature type="transmembrane region" description="Helical" evidence="1">
    <location>
        <begin position="9"/>
        <end position="30"/>
    </location>
</feature>
<keyword evidence="1" id="KW-0812">Transmembrane</keyword>
<gene>
    <name evidence="2" type="ORF">S06H3_18641</name>
</gene>
<name>X1MNH8_9ZZZZ</name>
<keyword evidence="1" id="KW-0472">Membrane</keyword>
<comment type="caution">
    <text evidence="2">The sequence shown here is derived from an EMBL/GenBank/DDBJ whole genome shotgun (WGS) entry which is preliminary data.</text>
</comment>
<dbReference type="AlphaFoldDB" id="X1MNH8"/>
<dbReference type="EMBL" id="BARV01009453">
    <property type="protein sequence ID" value="GAI16240.1"/>
    <property type="molecule type" value="Genomic_DNA"/>
</dbReference>
<evidence type="ECO:0000313" key="2">
    <source>
        <dbReference type="EMBL" id="GAI16240.1"/>
    </source>
</evidence>